<dbReference type="Proteomes" id="UP001183246">
    <property type="component" value="Unassembled WGS sequence"/>
</dbReference>
<sequence length="321" mass="33935">MEGARDIRPEEAAGAAEFVALMQRLKDRSGLSYRQLEEAAESRGEVLARSTVADVLRRSALPRPELLAAFVRACGDGDRVDAWLAARDAIAAAGPAAEPGGGDERPGAVARWWRRPARLAAVLAAALLMLAGGAWVLLGSDSSDPPDDAPPGAVSLPEVDPEDAPATGLSRIHPAGAAELCVTEGRERTGQYHAAIAAQGVCDDSRPPYTHLEPAGDGFHHIQWDHPAEGLACLTVLTADTPAIEDMLEPWNDCAAGGDRQRFLFEPVGESGEGRYRIRTVADGDCLGVAEDGGTRQGLEVMRQPCEDGAAHQEFLVEPVT</sequence>
<accession>A0ABU2MX90</accession>
<reference evidence="4" key="1">
    <citation type="submission" date="2023-07" db="EMBL/GenBank/DDBJ databases">
        <title>30 novel species of actinomycetes from the DSMZ collection.</title>
        <authorList>
            <person name="Nouioui I."/>
        </authorList>
    </citation>
    <scope>NUCLEOTIDE SEQUENCE [LARGE SCALE GENOMIC DNA]</scope>
    <source>
        <strain evidence="4">DSM 44938</strain>
    </source>
</reference>
<keyword evidence="2" id="KW-0472">Membrane</keyword>
<protein>
    <submittedName>
        <fullName evidence="3">XRE family transcriptional regulator</fullName>
    </submittedName>
</protein>
<comment type="caution">
    <text evidence="3">The sequence shown here is derived from an EMBL/GenBank/DDBJ whole genome shotgun (WGS) entry which is preliminary data.</text>
</comment>
<dbReference type="PROSITE" id="PS50231">
    <property type="entry name" value="RICIN_B_LECTIN"/>
    <property type="match status" value="1"/>
</dbReference>
<keyword evidence="2" id="KW-1133">Transmembrane helix</keyword>
<gene>
    <name evidence="3" type="ORF">RM590_21580</name>
</gene>
<keyword evidence="4" id="KW-1185">Reference proteome</keyword>
<evidence type="ECO:0000256" key="2">
    <source>
        <dbReference type="SAM" id="Phobius"/>
    </source>
</evidence>
<feature type="transmembrane region" description="Helical" evidence="2">
    <location>
        <begin position="119"/>
        <end position="138"/>
    </location>
</feature>
<dbReference type="SUPFAM" id="SSF50370">
    <property type="entry name" value="Ricin B-like lectins"/>
    <property type="match status" value="1"/>
</dbReference>
<evidence type="ECO:0000313" key="3">
    <source>
        <dbReference type="EMBL" id="MDT0345174.1"/>
    </source>
</evidence>
<dbReference type="RefSeq" id="WP_311706307.1">
    <property type="nucleotide sequence ID" value="NZ_JAVREL010000013.1"/>
</dbReference>
<dbReference type="InterPro" id="IPR035992">
    <property type="entry name" value="Ricin_B-like_lectins"/>
</dbReference>
<dbReference type="CDD" id="cd00161">
    <property type="entry name" value="beta-trefoil_Ricin-like"/>
    <property type="match status" value="1"/>
</dbReference>
<feature type="region of interest" description="Disordered" evidence="1">
    <location>
        <begin position="141"/>
        <end position="170"/>
    </location>
</feature>
<name>A0ABU2MX90_9ACTN</name>
<evidence type="ECO:0000313" key="4">
    <source>
        <dbReference type="Proteomes" id="UP001183246"/>
    </source>
</evidence>
<dbReference type="Gene3D" id="2.80.10.50">
    <property type="match status" value="1"/>
</dbReference>
<evidence type="ECO:0000256" key="1">
    <source>
        <dbReference type="SAM" id="MobiDB-lite"/>
    </source>
</evidence>
<dbReference type="EMBL" id="JAVREL010000013">
    <property type="protein sequence ID" value="MDT0345174.1"/>
    <property type="molecule type" value="Genomic_DNA"/>
</dbReference>
<proteinExistence type="predicted"/>
<keyword evidence="2" id="KW-0812">Transmembrane</keyword>
<organism evidence="3 4">
    <name type="scientific">Streptomyces litchfieldiae</name>
    <dbReference type="NCBI Taxonomy" id="3075543"/>
    <lineage>
        <taxon>Bacteria</taxon>
        <taxon>Bacillati</taxon>
        <taxon>Actinomycetota</taxon>
        <taxon>Actinomycetes</taxon>
        <taxon>Kitasatosporales</taxon>
        <taxon>Streptomycetaceae</taxon>
        <taxon>Streptomyces</taxon>
    </lineage>
</organism>